<dbReference type="Gene3D" id="3.40.630.30">
    <property type="match status" value="1"/>
</dbReference>
<dbReference type="EMBL" id="BAAADG010000018">
    <property type="protein sequence ID" value="GAA0232003.1"/>
    <property type="molecule type" value="Genomic_DNA"/>
</dbReference>
<organism evidence="4 5">
    <name type="scientific">Methylophaga marina</name>
    <dbReference type="NCBI Taxonomy" id="45495"/>
    <lineage>
        <taxon>Bacteria</taxon>
        <taxon>Pseudomonadati</taxon>
        <taxon>Pseudomonadota</taxon>
        <taxon>Gammaproteobacteria</taxon>
        <taxon>Thiotrichales</taxon>
        <taxon>Piscirickettsiaceae</taxon>
        <taxon>Methylophaga</taxon>
    </lineage>
</organism>
<dbReference type="CDD" id="cd04301">
    <property type="entry name" value="NAT_SF"/>
    <property type="match status" value="1"/>
</dbReference>
<accession>A0ABP3DH81</accession>
<dbReference type="InterPro" id="IPR016181">
    <property type="entry name" value="Acyl_CoA_acyltransferase"/>
</dbReference>
<protein>
    <submittedName>
        <fullName evidence="4">Acetyltransferase</fullName>
    </submittedName>
</protein>
<dbReference type="SUPFAM" id="SSF55729">
    <property type="entry name" value="Acyl-CoA N-acyltransferases (Nat)"/>
    <property type="match status" value="1"/>
</dbReference>
<evidence type="ECO:0000256" key="2">
    <source>
        <dbReference type="ARBA" id="ARBA00023315"/>
    </source>
</evidence>
<dbReference type="Proteomes" id="UP001501476">
    <property type="component" value="Unassembled WGS sequence"/>
</dbReference>
<dbReference type="PANTHER" id="PTHR43800:SF1">
    <property type="entry name" value="PEPTIDYL-LYSINE N-ACETYLTRANSFERASE YJAB"/>
    <property type="match status" value="1"/>
</dbReference>
<sequence>MRIEKATKADYQKLIEIWESSVRATHDFLAEQDLQVLKPLILENYFDVVELNIAKRDDGEIVGFCGVSDGNIEMLFVSPEARGQRVGVRLATHAINDLGANKVDVNEQNRQALGFYEHISFAVVGRSAVDGQGKPYPLLHMQLAER</sequence>
<reference evidence="5" key="1">
    <citation type="journal article" date="2019" name="Int. J. Syst. Evol. Microbiol.">
        <title>The Global Catalogue of Microorganisms (GCM) 10K type strain sequencing project: providing services to taxonomists for standard genome sequencing and annotation.</title>
        <authorList>
            <consortium name="The Broad Institute Genomics Platform"/>
            <consortium name="The Broad Institute Genome Sequencing Center for Infectious Disease"/>
            <person name="Wu L."/>
            <person name="Ma J."/>
        </authorList>
    </citation>
    <scope>NUCLEOTIDE SEQUENCE [LARGE SCALE GENOMIC DNA]</scope>
    <source>
        <strain evidence="5">JCM 6886</strain>
    </source>
</reference>
<gene>
    <name evidence="4" type="ORF">GCM10008964_23990</name>
</gene>
<keyword evidence="1" id="KW-0808">Transferase</keyword>
<dbReference type="RefSeq" id="WP_286305980.1">
    <property type="nucleotide sequence ID" value="NZ_AP027741.1"/>
</dbReference>
<evidence type="ECO:0000313" key="5">
    <source>
        <dbReference type="Proteomes" id="UP001501476"/>
    </source>
</evidence>
<dbReference type="Pfam" id="PF13673">
    <property type="entry name" value="Acetyltransf_10"/>
    <property type="match status" value="1"/>
</dbReference>
<dbReference type="NCBIfam" id="NF007807">
    <property type="entry name" value="PRK10514.1"/>
    <property type="match status" value="1"/>
</dbReference>
<keyword evidence="5" id="KW-1185">Reference proteome</keyword>
<evidence type="ECO:0000256" key="1">
    <source>
        <dbReference type="ARBA" id="ARBA00022679"/>
    </source>
</evidence>
<dbReference type="PROSITE" id="PS51186">
    <property type="entry name" value="GNAT"/>
    <property type="match status" value="1"/>
</dbReference>
<dbReference type="InterPro" id="IPR000182">
    <property type="entry name" value="GNAT_dom"/>
</dbReference>
<keyword evidence="2" id="KW-0012">Acyltransferase</keyword>
<name>A0ABP3DH81_9GAMM</name>
<evidence type="ECO:0000313" key="4">
    <source>
        <dbReference type="EMBL" id="GAA0232003.1"/>
    </source>
</evidence>
<feature type="domain" description="N-acetyltransferase" evidence="3">
    <location>
        <begin position="1"/>
        <end position="145"/>
    </location>
</feature>
<dbReference type="PANTHER" id="PTHR43800">
    <property type="entry name" value="PEPTIDYL-LYSINE N-ACETYLTRANSFERASE YJAB"/>
    <property type="match status" value="1"/>
</dbReference>
<proteinExistence type="predicted"/>
<comment type="caution">
    <text evidence="4">The sequence shown here is derived from an EMBL/GenBank/DDBJ whole genome shotgun (WGS) entry which is preliminary data.</text>
</comment>
<evidence type="ECO:0000259" key="3">
    <source>
        <dbReference type="PROSITE" id="PS51186"/>
    </source>
</evidence>